<evidence type="ECO:0000256" key="1">
    <source>
        <dbReference type="ARBA" id="ARBA00022801"/>
    </source>
</evidence>
<sequence length="262" mass="29197">MDDEFQEQITSYGFNMWSALQTVFSVAIVIATVFTMWNPSNIFSNQMLDRMFKSSTFSSIKPTTIPLTPTASPKPRIGIVAGHWGNDSGAVCQDGFTEVELNQKIATLVREDLVSEGYDVDLLQEKDEKLFEYNALALVSIHNDSCDYINNEATGFKVAAAMSSAFPEKASRLTACLVDRYGSVTNMKYHANTITKDMTNYHTFNEINANTTAAIIETGFMNLDRQILTERTDLVARGISQGILCFIRNEDLNNLPTQEPTP</sequence>
<name>A0A0P6XB94_9CHLR</name>
<accession>A0A0P6XB94</accession>
<dbReference type="InterPro" id="IPR002508">
    <property type="entry name" value="MurNAc-LAA_cat"/>
</dbReference>
<dbReference type="EMBL" id="LGCK01000007">
    <property type="protein sequence ID" value="KPL72509.1"/>
    <property type="molecule type" value="Genomic_DNA"/>
</dbReference>
<comment type="caution">
    <text evidence="4">The sequence shown here is derived from an EMBL/GenBank/DDBJ whole genome shotgun (WGS) entry which is preliminary data.</text>
</comment>
<dbReference type="InterPro" id="IPR050695">
    <property type="entry name" value="N-acetylmuramoyl_amidase_3"/>
</dbReference>
<dbReference type="GO" id="GO:0008745">
    <property type="term" value="F:N-acetylmuramoyl-L-alanine amidase activity"/>
    <property type="evidence" value="ECO:0007669"/>
    <property type="project" value="InterPro"/>
</dbReference>
<evidence type="ECO:0000259" key="3">
    <source>
        <dbReference type="Pfam" id="PF01520"/>
    </source>
</evidence>
<dbReference type="CDD" id="cd02696">
    <property type="entry name" value="MurNAc-LAA"/>
    <property type="match status" value="1"/>
</dbReference>
<reference evidence="4 5" key="1">
    <citation type="submission" date="2015-07" db="EMBL/GenBank/DDBJ databases">
        <title>Genome sequence of Leptolinea tardivitalis DSM 16556.</title>
        <authorList>
            <person name="Hemp J."/>
            <person name="Ward L.M."/>
            <person name="Pace L.A."/>
            <person name="Fischer W.W."/>
        </authorList>
    </citation>
    <scope>NUCLEOTIDE SEQUENCE [LARGE SCALE GENOMIC DNA]</scope>
    <source>
        <strain evidence="4 5">YMTK-2</strain>
    </source>
</reference>
<keyword evidence="2" id="KW-0472">Membrane</keyword>
<dbReference type="Gene3D" id="3.40.630.40">
    <property type="entry name" value="Zn-dependent exopeptidases"/>
    <property type="match status" value="1"/>
</dbReference>
<dbReference type="STRING" id="229920.ADM99_05095"/>
<evidence type="ECO:0000313" key="4">
    <source>
        <dbReference type="EMBL" id="KPL72509.1"/>
    </source>
</evidence>
<feature type="domain" description="MurNAc-LAA" evidence="3">
    <location>
        <begin position="77"/>
        <end position="243"/>
    </location>
</feature>
<keyword evidence="5" id="KW-1185">Reference proteome</keyword>
<protein>
    <recommendedName>
        <fullName evidence="3">MurNAc-LAA domain-containing protein</fullName>
    </recommendedName>
</protein>
<gene>
    <name evidence="4" type="ORF">ADM99_05095</name>
</gene>
<evidence type="ECO:0000256" key="2">
    <source>
        <dbReference type="SAM" id="Phobius"/>
    </source>
</evidence>
<dbReference type="Pfam" id="PF01520">
    <property type="entry name" value="Amidase_3"/>
    <property type="match status" value="1"/>
</dbReference>
<dbReference type="GO" id="GO:0030288">
    <property type="term" value="C:outer membrane-bounded periplasmic space"/>
    <property type="evidence" value="ECO:0007669"/>
    <property type="project" value="TreeGrafter"/>
</dbReference>
<organism evidence="4 5">
    <name type="scientific">Leptolinea tardivitalis</name>
    <dbReference type="NCBI Taxonomy" id="229920"/>
    <lineage>
        <taxon>Bacteria</taxon>
        <taxon>Bacillati</taxon>
        <taxon>Chloroflexota</taxon>
        <taxon>Anaerolineae</taxon>
        <taxon>Anaerolineales</taxon>
        <taxon>Anaerolineaceae</taxon>
        <taxon>Leptolinea</taxon>
    </lineage>
</organism>
<dbReference type="Proteomes" id="UP000050430">
    <property type="component" value="Unassembled WGS sequence"/>
</dbReference>
<dbReference type="GO" id="GO:0009253">
    <property type="term" value="P:peptidoglycan catabolic process"/>
    <property type="evidence" value="ECO:0007669"/>
    <property type="project" value="InterPro"/>
</dbReference>
<dbReference type="SUPFAM" id="SSF53187">
    <property type="entry name" value="Zn-dependent exopeptidases"/>
    <property type="match status" value="1"/>
</dbReference>
<feature type="transmembrane region" description="Helical" evidence="2">
    <location>
        <begin position="12"/>
        <end position="37"/>
    </location>
</feature>
<dbReference type="PANTHER" id="PTHR30404">
    <property type="entry name" value="N-ACETYLMURAMOYL-L-ALANINE AMIDASE"/>
    <property type="match status" value="1"/>
</dbReference>
<keyword evidence="2" id="KW-1133">Transmembrane helix</keyword>
<dbReference type="RefSeq" id="WP_062531894.1">
    <property type="nucleotide sequence ID" value="NZ_BBYA01000008.1"/>
</dbReference>
<dbReference type="PANTHER" id="PTHR30404:SF0">
    <property type="entry name" value="N-ACETYLMURAMOYL-L-ALANINE AMIDASE AMIC"/>
    <property type="match status" value="1"/>
</dbReference>
<evidence type="ECO:0000313" key="5">
    <source>
        <dbReference type="Proteomes" id="UP000050430"/>
    </source>
</evidence>
<proteinExistence type="predicted"/>
<dbReference type="AlphaFoldDB" id="A0A0P6XB94"/>
<keyword evidence="2" id="KW-0812">Transmembrane</keyword>
<keyword evidence="1" id="KW-0378">Hydrolase</keyword>